<dbReference type="Proteomes" id="UP000244441">
    <property type="component" value="Chromosome"/>
</dbReference>
<feature type="chain" id="PRO_5015757580" description="ExoP galactose-binding-like domain-containing protein" evidence="1">
    <location>
        <begin position="32"/>
        <end position="225"/>
    </location>
</feature>
<evidence type="ECO:0000313" key="4">
    <source>
        <dbReference type="Proteomes" id="UP000244441"/>
    </source>
</evidence>
<feature type="domain" description="ExoP galactose-binding-like" evidence="2">
    <location>
        <begin position="48"/>
        <end position="212"/>
    </location>
</feature>
<dbReference type="AlphaFoldDB" id="A0A2S0VNZ9"/>
<dbReference type="OrthoDB" id="6385278at2"/>
<proteinExistence type="predicted"/>
<feature type="signal peptide" evidence="1">
    <location>
        <begin position="1"/>
        <end position="31"/>
    </location>
</feature>
<dbReference type="EMBL" id="CP026604">
    <property type="protein sequence ID" value="AWB65913.1"/>
    <property type="molecule type" value="Genomic_DNA"/>
</dbReference>
<dbReference type="PROSITE" id="PS51257">
    <property type="entry name" value="PROKAR_LIPOPROTEIN"/>
    <property type="match status" value="1"/>
</dbReference>
<reference evidence="3 4" key="1">
    <citation type="submission" date="2018-01" db="EMBL/GenBank/DDBJ databases">
        <title>Genome sequence of a Cantenovulum-like bacteria.</title>
        <authorList>
            <person name="Tan W.R."/>
            <person name="Lau N.-S."/>
            <person name="Go F."/>
            <person name="Amirul A.-A.A."/>
        </authorList>
    </citation>
    <scope>NUCLEOTIDE SEQUENCE [LARGE SCALE GENOMIC DNA]</scope>
    <source>
        <strain evidence="3 4">CCB-QB4</strain>
    </source>
</reference>
<dbReference type="Gene3D" id="2.60.120.430">
    <property type="entry name" value="Galactose-binding lectin"/>
    <property type="match status" value="1"/>
</dbReference>
<gene>
    <name evidence="3" type="ORF">C2869_05405</name>
</gene>
<name>A0A2S0VNZ9_9ALTE</name>
<dbReference type="RefSeq" id="WP_108601986.1">
    <property type="nucleotide sequence ID" value="NZ_CP026604.1"/>
</dbReference>
<dbReference type="KEGG" id="cate:C2869_05405"/>
<keyword evidence="1" id="KW-0732">Signal</keyword>
<evidence type="ECO:0000256" key="1">
    <source>
        <dbReference type="SAM" id="SignalP"/>
    </source>
</evidence>
<dbReference type="InterPro" id="IPR041443">
    <property type="entry name" value="Exop_C"/>
</dbReference>
<evidence type="ECO:0000313" key="3">
    <source>
        <dbReference type="EMBL" id="AWB65913.1"/>
    </source>
</evidence>
<organism evidence="3 4">
    <name type="scientific">Saccharobesus litoralis</name>
    <dbReference type="NCBI Taxonomy" id="2172099"/>
    <lineage>
        <taxon>Bacteria</taxon>
        <taxon>Pseudomonadati</taxon>
        <taxon>Pseudomonadota</taxon>
        <taxon>Gammaproteobacteria</taxon>
        <taxon>Alteromonadales</taxon>
        <taxon>Alteromonadaceae</taxon>
        <taxon>Saccharobesus</taxon>
    </lineage>
</organism>
<evidence type="ECO:0000259" key="2">
    <source>
        <dbReference type="Pfam" id="PF18559"/>
    </source>
</evidence>
<dbReference type="Pfam" id="PF18559">
    <property type="entry name" value="Exop_C"/>
    <property type="match status" value="1"/>
</dbReference>
<keyword evidence="4" id="KW-1185">Reference proteome</keyword>
<protein>
    <recommendedName>
        <fullName evidence="2">ExoP galactose-binding-like domain-containing protein</fullName>
    </recommendedName>
</protein>
<accession>A0A2S0VNZ9</accession>
<sequence length="225" mass="24721">MSYIKQHILTKTTAKGLLLSSLLIACSHTNAFSNDSVSSYIHNGKAVKPWKMSIGNPLNNNIKVKNQAAETAKGNLIVKPGKKNKNGDALHLKWRGRKIQNEWGGTSATTFKINGKKLDIDAVKNAAALVFEVKMLRSPSDAVELTAICKWNHKCKGSMSIKPLLKRLKKKKWSYLPIPLNCLGKDDFDFTQITEFSLSTKGKLEMEIANVGLAPLAQGDKGCAK</sequence>